<dbReference type="Pfam" id="PF26337">
    <property type="entry name" value="Gtf3_C"/>
    <property type="match status" value="1"/>
</dbReference>
<accession>A0A0R1TGR8</accession>
<feature type="domain" description="Glucosyltransferase 3-like C-terminal" evidence="3">
    <location>
        <begin position="161"/>
        <end position="319"/>
    </location>
</feature>
<dbReference type="OrthoDB" id="9790931at2"/>
<comment type="caution">
    <text evidence="4">The sequence shown here is derived from an EMBL/GenBank/DDBJ whole genome shotgun (WGS) entry which is preliminary data.</text>
</comment>
<dbReference type="GO" id="GO:0016740">
    <property type="term" value="F:transferase activity"/>
    <property type="evidence" value="ECO:0007669"/>
    <property type="project" value="UniProtKB-KW"/>
</dbReference>
<evidence type="ECO:0000256" key="1">
    <source>
        <dbReference type="ARBA" id="ARBA00022679"/>
    </source>
</evidence>
<evidence type="ECO:0000259" key="3">
    <source>
        <dbReference type="Pfam" id="PF26337"/>
    </source>
</evidence>
<dbReference type="PIRSF" id="PIRSF007023">
    <property type="entry name" value="UDP-Galf_transf"/>
    <property type="match status" value="1"/>
</dbReference>
<evidence type="ECO:0000313" key="4">
    <source>
        <dbReference type="EMBL" id="KRL80359.1"/>
    </source>
</evidence>
<dbReference type="Proteomes" id="UP000051048">
    <property type="component" value="Unassembled WGS sequence"/>
</dbReference>
<protein>
    <submittedName>
        <fullName evidence="4">Beta-1,6-galactofuranosyltransferase</fullName>
    </submittedName>
</protein>
<feature type="domain" description="Glucosyltransferase 3-like N-terminal" evidence="2">
    <location>
        <begin position="6"/>
        <end position="142"/>
    </location>
</feature>
<dbReference type="EMBL" id="AZFH01000061">
    <property type="protein sequence ID" value="KRL80359.1"/>
    <property type="molecule type" value="Genomic_DNA"/>
</dbReference>
<keyword evidence="1 4" id="KW-0808">Transferase</keyword>
<dbReference type="InterPro" id="IPR058591">
    <property type="entry name" value="Gtf3_N"/>
</dbReference>
<name>A0A0R1TGR8_9LACO</name>
<reference evidence="4 5" key="1">
    <citation type="journal article" date="2015" name="Genome Announc.">
        <title>Expanding the biotechnology potential of lactobacilli through comparative genomics of 213 strains and associated genera.</title>
        <authorList>
            <person name="Sun Z."/>
            <person name="Harris H.M."/>
            <person name="McCann A."/>
            <person name="Guo C."/>
            <person name="Argimon S."/>
            <person name="Zhang W."/>
            <person name="Yang X."/>
            <person name="Jeffery I.B."/>
            <person name="Cooney J.C."/>
            <person name="Kagawa T.F."/>
            <person name="Liu W."/>
            <person name="Song Y."/>
            <person name="Salvetti E."/>
            <person name="Wrobel A."/>
            <person name="Rasinkangas P."/>
            <person name="Parkhill J."/>
            <person name="Rea M.C."/>
            <person name="O'Sullivan O."/>
            <person name="Ritari J."/>
            <person name="Douillard F.P."/>
            <person name="Paul Ross R."/>
            <person name="Yang R."/>
            <person name="Briner A.E."/>
            <person name="Felis G.E."/>
            <person name="de Vos W.M."/>
            <person name="Barrangou R."/>
            <person name="Klaenhammer T.R."/>
            <person name="Caufield P.W."/>
            <person name="Cui Y."/>
            <person name="Zhang H."/>
            <person name="O'Toole P.W."/>
        </authorList>
    </citation>
    <scope>NUCLEOTIDE SEQUENCE [LARGE SCALE GENOMIC DNA]</scope>
    <source>
        <strain evidence="4 5">DSM 15833</strain>
    </source>
</reference>
<evidence type="ECO:0000259" key="2">
    <source>
        <dbReference type="Pfam" id="PF26334"/>
    </source>
</evidence>
<organism evidence="4 5">
    <name type="scientific">Ligilactobacillus equi DSM 15833 = JCM 10991</name>
    <dbReference type="NCBI Taxonomy" id="1423740"/>
    <lineage>
        <taxon>Bacteria</taxon>
        <taxon>Bacillati</taxon>
        <taxon>Bacillota</taxon>
        <taxon>Bacilli</taxon>
        <taxon>Lactobacillales</taxon>
        <taxon>Lactobacillaceae</taxon>
        <taxon>Ligilactobacillus</taxon>
    </lineage>
</organism>
<evidence type="ECO:0000313" key="5">
    <source>
        <dbReference type="Proteomes" id="UP000051048"/>
    </source>
</evidence>
<dbReference type="AlphaFoldDB" id="A0A0R1TGR8"/>
<dbReference type="STRING" id="1423740.FC36_GL002192"/>
<sequence>MDRSKNIGGLKAKEDIINFLQKKNYYSFEVNPYIPKLRRIIYTKLVLPRMIRGEKIDNAIIQHPISSDMIMEQLIDSLRKNKVKKLVIWIHDIQSLQSTNLETINKEINWFNRADKLIVHNKKMKEWLLEHGCSASMIELKIFDYDNPQPIQRNIEYNKSVCFAGNLIKSEFLSKVDIKTRIDVFGPNMFKKYNDCLKYRGQYSPEELPQHLKQNFGLIWDGPSTRKCEGTFGKYLLFNNPHKTSLYLSTGIPVLIWEKAAMADFIKENNVGVVISNLDDLDDTLDKISDEEYRVLKENSVKLAQKLRDGYFTSLAIQKI</sequence>
<dbReference type="Pfam" id="PF26334">
    <property type="entry name" value="Gtf3_N"/>
    <property type="match status" value="1"/>
</dbReference>
<dbReference type="PATRIC" id="fig|1423740.3.peg.2378"/>
<dbReference type="Gene3D" id="3.40.50.2000">
    <property type="entry name" value="Glycogen Phosphorylase B"/>
    <property type="match status" value="2"/>
</dbReference>
<proteinExistence type="predicted"/>
<dbReference type="InterPro" id="IPR058592">
    <property type="entry name" value="Gtf3_C"/>
</dbReference>
<gene>
    <name evidence="4" type="ORF">FC36_GL002192</name>
</gene>